<dbReference type="InterPro" id="IPR043129">
    <property type="entry name" value="ATPase_NBD"/>
</dbReference>
<reference evidence="2 3" key="1">
    <citation type="submission" date="2020-10" db="EMBL/GenBank/DDBJ databases">
        <title>Ca. Dormibacterota MAGs.</title>
        <authorList>
            <person name="Montgomery K."/>
        </authorList>
    </citation>
    <scope>NUCLEOTIDE SEQUENCE [LARGE SCALE GENOMIC DNA]</scope>
    <source>
        <strain evidence="2">Mitchell_Peninsula_5</strain>
    </source>
</reference>
<sequence length="333" mass="34234">MTAVPARRPAAAVAYAGVDLGATKIEVVITGSDFAPVAQARTATPSRGGPAAVVVAIKAVVDEAIEASPHRRIAALGIGVPGQVDEATGAVSKSPNIRGWTASFPLREQLQKDLGVPAAVDNDVRVALLGEHRLGAAQPFRDVLAVWFGTGVGGALLLDGVIRRGRLSACGEIGHACAAPGGRRCSCGRRGCLEAYAGRGSMERRARERVEKGEKSSLFTLMKRSGRTRLTSGVIAKALDEGDRLANELINEAVRAAGPVLASAVNILDVDAVLIGGGLGSRLGQPFARRVHRSMQPHLLHDGRESVPVLAAGLGDLSGALGGAVLAAERASA</sequence>
<dbReference type="InterPro" id="IPR000600">
    <property type="entry name" value="ROK"/>
</dbReference>
<dbReference type="PANTHER" id="PTHR18964">
    <property type="entry name" value="ROK (REPRESSOR, ORF, KINASE) FAMILY"/>
    <property type="match status" value="1"/>
</dbReference>
<dbReference type="AlphaFoldDB" id="A0A934NG60"/>
<gene>
    <name evidence="2" type="ORF">JF887_05735</name>
</gene>
<evidence type="ECO:0000313" key="2">
    <source>
        <dbReference type="EMBL" id="MBJ7608916.1"/>
    </source>
</evidence>
<dbReference type="Pfam" id="PF00480">
    <property type="entry name" value="ROK"/>
    <property type="match status" value="1"/>
</dbReference>
<dbReference type="SUPFAM" id="SSF53067">
    <property type="entry name" value="Actin-like ATPase domain"/>
    <property type="match status" value="1"/>
</dbReference>
<name>A0A934NG60_9BACT</name>
<dbReference type="Gene3D" id="3.30.420.40">
    <property type="match status" value="2"/>
</dbReference>
<comment type="caution">
    <text evidence="2">The sequence shown here is derived from an EMBL/GenBank/DDBJ whole genome shotgun (WGS) entry which is preliminary data.</text>
</comment>
<dbReference type="PANTHER" id="PTHR18964:SF149">
    <property type="entry name" value="BIFUNCTIONAL UDP-N-ACETYLGLUCOSAMINE 2-EPIMERASE_N-ACETYLMANNOSAMINE KINASE"/>
    <property type="match status" value="1"/>
</dbReference>
<organism evidence="2 3">
    <name type="scientific">Candidatus Amunia macphersoniae</name>
    <dbReference type="NCBI Taxonomy" id="3127014"/>
    <lineage>
        <taxon>Bacteria</taxon>
        <taxon>Bacillati</taxon>
        <taxon>Candidatus Dormiibacterota</taxon>
        <taxon>Candidatus Dormibacteria</taxon>
        <taxon>Candidatus Aeolococcales</taxon>
        <taxon>Candidatus Aeolococcaceae</taxon>
        <taxon>Candidatus Amunia</taxon>
    </lineage>
</organism>
<dbReference type="EMBL" id="JAEKNN010000026">
    <property type="protein sequence ID" value="MBJ7608916.1"/>
    <property type="molecule type" value="Genomic_DNA"/>
</dbReference>
<dbReference type="Proteomes" id="UP000614410">
    <property type="component" value="Unassembled WGS sequence"/>
</dbReference>
<protein>
    <submittedName>
        <fullName evidence="2">ROK family protein</fullName>
    </submittedName>
</protein>
<evidence type="ECO:0000313" key="3">
    <source>
        <dbReference type="Proteomes" id="UP000614410"/>
    </source>
</evidence>
<evidence type="ECO:0000256" key="1">
    <source>
        <dbReference type="ARBA" id="ARBA00006479"/>
    </source>
</evidence>
<proteinExistence type="inferred from homology"/>
<accession>A0A934NG60</accession>
<comment type="similarity">
    <text evidence="1">Belongs to the ROK (NagC/XylR) family.</text>
</comment>